<gene>
    <name evidence="4" type="ORF">SAMN05192546_104295</name>
</gene>
<dbReference type="InterPro" id="IPR002509">
    <property type="entry name" value="NODB_dom"/>
</dbReference>
<evidence type="ECO:0000259" key="3">
    <source>
        <dbReference type="PROSITE" id="PS51677"/>
    </source>
</evidence>
<evidence type="ECO:0000313" key="4">
    <source>
        <dbReference type="EMBL" id="SDY80574.1"/>
    </source>
</evidence>
<dbReference type="GO" id="GO:0005576">
    <property type="term" value="C:extracellular region"/>
    <property type="evidence" value="ECO:0007669"/>
    <property type="project" value="UniProtKB-SubCell"/>
</dbReference>
<dbReference type="RefSeq" id="WP_093312899.1">
    <property type="nucleotide sequence ID" value="NZ_FNPV01000004.1"/>
</dbReference>
<dbReference type="OrthoDB" id="9778320at2"/>
<evidence type="ECO:0000256" key="1">
    <source>
        <dbReference type="ARBA" id="ARBA00004613"/>
    </source>
</evidence>
<sequence>MLLKSSRKLIITLATSLFVLISLVTLKVNGGFLPIENQSNPHSTKDAIIASESMNSNEINSVNTQEERKSQPSILYEESIRDFDTSQGSADFLPVLMYHHLLPAAENIFLEEAAVLNLEIFEIQMAYLADQGFTALTLKETEMFLLGELEIPKNSILITFDDGYSSEAVYAADILRQYHLRAASFLITSQIEDSTQCFHPHTLSYLSWDQIQENRDVFEYAHHSHDMHHLKNGNSLLVESCEKTQKEDLRTSLSLLKSPYYAYPYGHKDDDLIEILKKKDYRMAFTTQEKLARPGDNLFQIGRYGITYHISFSRFQDIVHGH</sequence>
<dbReference type="Gene3D" id="3.20.20.370">
    <property type="entry name" value="Glycoside hydrolase/deacetylase"/>
    <property type="match status" value="1"/>
</dbReference>
<evidence type="ECO:0000256" key="2">
    <source>
        <dbReference type="ARBA" id="ARBA00022729"/>
    </source>
</evidence>
<dbReference type="InterPro" id="IPR011330">
    <property type="entry name" value="Glyco_hydro/deAcase_b/a-brl"/>
</dbReference>
<proteinExistence type="predicted"/>
<dbReference type="AlphaFoldDB" id="A0A1H3MVQ6"/>
<dbReference type="STRING" id="159292.SAMN05192546_104295"/>
<feature type="domain" description="NodB homology" evidence="3">
    <location>
        <begin position="154"/>
        <end position="322"/>
    </location>
</feature>
<dbReference type="GO" id="GO:0005975">
    <property type="term" value="P:carbohydrate metabolic process"/>
    <property type="evidence" value="ECO:0007669"/>
    <property type="project" value="InterPro"/>
</dbReference>
<accession>A0A1H3MVQ6</accession>
<reference evidence="4 5" key="1">
    <citation type="submission" date="2016-10" db="EMBL/GenBank/DDBJ databases">
        <authorList>
            <person name="de Groot N.N."/>
        </authorList>
    </citation>
    <scope>NUCLEOTIDE SEQUENCE [LARGE SCALE GENOMIC DNA]</scope>
    <source>
        <strain evidence="4 5">APO</strain>
    </source>
</reference>
<keyword evidence="2" id="KW-0732">Signal</keyword>
<dbReference type="Proteomes" id="UP000199230">
    <property type="component" value="Unassembled WGS sequence"/>
</dbReference>
<dbReference type="PROSITE" id="PS51677">
    <property type="entry name" value="NODB"/>
    <property type="match status" value="1"/>
</dbReference>
<dbReference type="EMBL" id="FNPV01000004">
    <property type="protein sequence ID" value="SDY80574.1"/>
    <property type="molecule type" value="Genomic_DNA"/>
</dbReference>
<protein>
    <submittedName>
        <fullName evidence="4">Polysaccharide deacetylase</fullName>
    </submittedName>
</protein>
<dbReference type="PANTHER" id="PTHR34216:SF3">
    <property type="entry name" value="POLY-BETA-1,6-N-ACETYL-D-GLUCOSAMINE N-DEACETYLASE"/>
    <property type="match status" value="1"/>
</dbReference>
<dbReference type="SUPFAM" id="SSF88713">
    <property type="entry name" value="Glycoside hydrolase/deacetylase"/>
    <property type="match status" value="1"/>
</dbReference>
<keyword evidence="5" id="KW-1185">Reference proteome</keyword>
<organism evidence="4 5">
    <name type="scientific">Tindallia californiensis</name>
    <dbReference type="NCBI Taxonomy" id="159292"/>
    <lineage>
        <taxon>Bacteria</taxon>
        <taxon>Bacillati</taxon>
        <taxon>Bacillota</taxon>
        <taxon>Clostridia</taxon>
        <taxon>Peptostreptococcales</taxon>
        <taxon>Tindalliaceae</taxon>
        <taxon>Tindallia</taxon>
    </lineage>
</organism>
<evidence type="ECO:0000313" key="5">
    <source>
        <dbReference type="Proteomes" id="UP000199230"/>
    </source>
</evidence>
<dbReference type="InterPro" id="IPR051398">
    <property type="entry name" value="Polysacch_Deacetylase"/>
</dbReference>
<name>A0A1H3MVQ6_9FIRM</name>
<comment type="subcellular location">
    <subcellularLocation>
        <location evidence="1">Secreted</location>
    </subcellularLocation>
</comment>
<dbReference type="Pfam" id="PF01522">
    <property type="entry name" value="Polysacc_deac_1"/>
    <property type="match status" value="1"/>
</dbReference>
<dbReference type="PANTHER" id="PTHR34216">
    <property type="match status" value="1"/>
</dbReference>
<dbReference type="GO" id="GO:0016810">
    <property type="term" value="F:hydrolase activity, acting on carbon-nitrogen (but not peptide) bonds"/>
    <property type="evidence" value="ECO:0007669"/>
    <property type="project" value="InterPro"/>
</dbReference>